<gene>
    <name evidence="5" type="ORF">HKD42_03025</name>
</gene>
<dbReference type="PANTHER" id="PTHR12350">
    <property type="entry name" value="HISTONE-LYSINE N-METHYLTRANSFERASE-RELATED"/>
    <property type="match status" value="1"/>
</dbReference>
<dbReference type="GO" id="GO:0032259">
    <property type="term" value="P:methylation"/>
    <property type="evidence" value="ECO:0007669"/>
    <property type="project" value="UniProtKB-KW"/>
</dbReference>
<dbReference type="InterPro" id="IPR053201">
    <property type="entry name" value="Flavunoidine_N-MTase"/>
</dbReference>
<dbReference type="PANTHER" id="PTHR12350:SF19">
    <property type="entry name" value="SET DOMAIN-CONTAINING PROTEIN"/>
    <property type="match status" value="1"/>
</dbReference>
<dbReference type="SMART" id="SM00317">
    <property type="entry name" value="SET"/>
    <property type="match status" value="1"/>
</dbReference>
<sequence length="177" mass="19072">MTATVERRATPDRGEGIFALQPFKRGEILYAGVLDGAPVDNHSHASQISKTKFGFHTGLGSILNHSCNPNCGIIINESGAHNIVAMEGLAAGDEATYDYAMRNYRIDHFPSPCCCGNTNCRGTITGWIDLPQQRKDAYAGFVAPYLLEIDLEQGVASRKGVVSNRVLAGFKTAIGQL</sequence>
<evidence type="ECO:0000259" key="3">
    <source>
        <dbReference type="PROSITE" id="PS50280"/>
    </source>
</evidence>
<dbReference type="Proteomes" id="UP000561181">
    <property type="component" value="Unassembled WGS sequence"/>
</dbReference>
<dbReference type="SUPFAM" id="SSF82199">
    <property type="entry name" value="SET domain"/>
    <property type="match status" value="1"/>
</dbReference>
<keyword evidence="2" id="KW-0949">S-adenosyl-L-methionine</keyword>
<comment type="caution">
    <text evidence="5">The sequence shown here is derived from an EMBL/GenBank/DDBJ whole genome shotgun (WGS) entry which is preliminary data.</text>
</comment>
<evidence type="ECO:0000313" key="6">
    <source>
        <dbReference type="Proteomes" id="UP000561181"/>
    </source>
</evidence>
<keyword evidence="1 5" id="KW-0808">Transferase</keyword>
<feature type="domain" description="Post-SET" evidence="4">
    <location>
        <begin position="109"/>
        <end position="125"/>
    </location>
</feature>
<dbReference type="Gene3D" id="2.170.270.10">
    <property type="entry name" value="SET domain"/>
    <property type="match status" value="1"/>
</dbReference>
<dbReference type="InterPro" id="IPR046341">
    <property type="entry name" value="SET_dom_sf"/>
</dbReference>
<reference evidence="5 6" key="1">
    <citation type="submission" date="2020-04" db="EMBL/GenBank/DDBJ databases">
        <authorList>
            <person name="Liu A."/>
        </authorList>
    </citation>
    <scope>NUCLEOTIDE SEQUENCE [LARGE SCALE GENOMIC DNA]</scope>
    <source>
        <strain evidence="5 6">RZ02</strain>
    </source>
</reference>
<keyword evidence="5" id="KW-0489">Methyltransferase</keyword>
<dbReference type="AlphaFoldDB" id="A0A848QJS9"/>
<dbReference type="Pfam" id="PF00856">
    <property type="entry name" value="SET"/>
    <property type="match status" value="1"/>
</dbReference>
<name>A0A848QJS9_9SPHN</name>
<feature type="domain" description="SET" evidence="3">
    <location>
        <begin position="3"/>
        <end position="100"/>
    </location>
</feature>
<organism evidence="5 6">
    <name type="scientific">Pontixanthobacter rizhaonensis</name>
    <dbReference type="NCBI Taxonomy" id="2730337"/>
    <lineage>
        <taxon>Bacteria</taxon>
        <taxon>Pseudomonadati</taxon>
        <taxon>Pseudomonadota</taxon>
        <taxon>Alphaproteobacteria</taxon>
        <taxon>Sphingomonadales</taxon>
        <taxon>Erythrobacteraceae</taxon>
        <taxon>Pontixanthobacter</taxon>
    </lineage>
</organism>
<dbReference type="InterPro" id="IPR001214">
    <property type="entry name" value="SET_dom"/>
</dbReference>
<dbReference type="GO" id="GO:0008168">
    <property type="term" value="F:methyltransferase activity"/>
    <property type="evidence" value="ECO:0007669"/>
    <property type="project" value="UniProtKB-KW"/>
</dbReference>
<dbReference type="RefSeq" id="WP_170010172.1">
    <property type="nucleotide sequence ID" value="NZ_JABCRE010000002.1"/>
</dbReference>
<evidence type="ECO:0000313" key="5">
    <source>
        <dbReference type="EMBL" id="NMW31030.1"/>
    </source>
</evidence>
<evidence type="ECO:0000259" key="4">
    <source>
        <dbReference type="PROSITE" id="PS50868"/>
    </source>
</evidence>
<protein>
    <submittedName>
        <fullName evidence="5">SET domain-containing protein-lysine N-methyltransferase</fullName>
    </submittedName>
</protein>
<accession>A0A848QJS9</accession>
<dbReference type="EMBL" id="JABCRE010000002">
    <property type="protein sequence ID" value="NMW31030.1"/>
    <property type="molecule type" value="Genomic_DNA"/>
</dbReference>
<proteinExistence type="predicted"/>
<dbReference type="PROSITE" id="PS50280">
    <property type="entry name" value="SET"/>
    <property type="match status" value="1"/>
</dbReference>
<evidence type="ECO:0000256" key="2">
    <source>
        <dbReference type="ARBA" id="ARBA00022691"/>
    </source>
</evidence>
<dbReference type="PROSITE" id="PS50868">
    <property type="entry name" value="POST_SET"/>
    <property type="match status" value="1"/>
</dbReference>
<evidence type="ECO:0000256" key="1">
    <source>
        <dbReference type="ARBA" id="ARBA00022679"/>
    </source>
</evidence>
<dbReference type="InterPro" id="IPR003616">
    <property type="entry name" value="Post-SET_dom"/>
</dbReference>
<keyword evidence="6" id="KW-1185">Reference proteome</keyword>